<protein>
    <submittedName>
        <fullName evidence="2">Uncharacterized protein</fullName>
    </submittedName>
</protein>
<dbReference type="AlphaFoldDB" id="A0A8B1NIC8"/>
<keyword evidence="1" id="KW-0472">Membrane</keyword>
<evidence type="ECO:0000313" key="3">
    <source>
        <dbReference type="Proteomes" id="UP000009036"/>
    </source>
</evidence>
<evidence type="ECO:0000256" key="1">
    <source>
        <dbReference type="SAM" id="Phobius"/>
    </source>
</evidence>
<feature type="transmembrane region" description="Helical" evidence="1">
    <location>
        <begin position="104"/>
        <end position="122"/>
    </location>
</feature>
<dbReference type="KEGG" id="sauh:SU9_023760"/>
<keyword evidence="3" id="KW-1185">Reference proteome</keyword>
<organism evidence="2 3">
    <name type="scientific">Streptomyces auratus AGR0001</name>
    <dbReference type="NCBI Taxonomy" id="1160718"/>
    <lineage>
        <taxon>Bacteria</taxon>
        <taxon>Bacillati</taxon>
        <taxon>Actinomycetota</taxon>
        <taxon>Actinomycetes</taxon>
        <taxon>Kitasatosporales</taxon>
        <taxon>Streptomycetaceae</taxon>
        <taxon>Streptomyces</taxon>
    </lineage>
</organism>
<dbReference type="EMBL" id="CP072931">
    <property type="protein sequence ID" value="QTZ94088.1"/>
    <property type="molecule type" value="Genomic_DNA"/>
</dbReference>
<keyword evidence="1" id="KW-0812">Transmembrane</keyword>
<proteinExistence type="predicted"/>
<feature type="transmembrane region" description="Helical" evidence="1">
    <location>
        <begin position="129"/>
        <end position="147"/>
    </location>
</feature>
<dbReference type="RefSeq" id="WP_078568616.1">
    <property type="nucleotide sequence ID" value="NZ_CP072931.1"/>
</dbReference>
<accession>A0A8B1NIC8</accession>
<reference evidence="2" key="2">
    <citation type="submission" date="2021-04" db="EMBL/GenBank/DDBJ databases">
        <authorList>
            <person name="Wen M.-L."/>
            <person name="Han X.-L."/>
            <person name="Xiong J."/>
        </authorList>
    </citation>
    <scope>NUCLEOTIDE SEQUENCE</scope>
    <source>
        <strain evidence="2">AGR0001</strain>
    </source>
</reference>
<name>A0A8B1NIC8_9ACTN</name>
<dbReference type="OrthoDB" id="4955088at2"/>
<dbReference type="Proteomes" id="UP000009036">
    <property type="component" value="Chromosome"/>
</dbReference>
<reference evidence="2" key="1">
    <citation type="journal article" date="2012" name="J. Bacteriol.">
        <title>Genome Sequence of Streptomyces auratus Strain AGR0001, a Phoslactomycin-Producing Actinomycete.</title>
        <authorList>
            <person name="Han X."/>
            <person name="Li M."/>
            <person name="Ding Z."/>
            <person name="Zhao J."/>
            <person name="Ji K."/>
            <person name="Wen M."/>
            <person name="Lu T."/>
        </authorList>
    </citation>
    <scope>NUCLEOTIDE SEQUENCE</scope>
    <source>
        <strain evidence="2">AGR0001</strain>
    </source>
</reference>
<evidence type="ECO:0000313" key="2">
    <source>
        <dbReference type="EMBL" id="QTZ94088.1"/>
    </source>
</evidence>
<feature type="transmembrane region" description="Helical" evidence="1">
    <location>
        <begin position="33"/>
        <end position="51"/>
    </location>
</feature>
<keyword evidence="1" id="KW-1133">Transmembrane helix</keyword>
<sequence>MLQRMSGVFIGAFFGTVFVVADAHAPLNPVLGNVLRVLAVLTFAGLLALALRAERHGQFAADGPEAPRSDWFRGKFAFVVGAEVALLIGGNVALREGGAPQETGVAWIALIVGLHFLALAAVRKRRSIAVPGAALTALGMAGLGMAATSAVVWVPFVSGVLSGVALLGGCAYAITHTYRSAMRPQDRDRGKLGTSVRS</sequence>
<feature type="transmembrane region" description="Helical" evidence="1">
    <location>
        <begin position="153"/>
        <end position="174"/>
    </location>
</feature>
<feature type="transmembrane region" description="Helical" evidence="1">
    <location>
        <begin position="72"/>
        <end position="92"/>
    </location>
</feature>
<gene>
    <name evidence="2" type="ORF">SU9_023760</name>
</gene>